<dbReference type="CDD" id="cd06261">
    <property type="entry name" value="TM_PBP2"/>
    <property type="match status" value="1"/>
</dbReference>
<dbReference type="AlphaFoldDB" id="A0A238UUN0"/>
<evidence type="ECO:0000313" key="9">
    <source>
        <dbReference type="EMBL" id="SNR25832.1"/>
    </source>
</evidence>
<evidence type="ECO:0000256" key="4">
    <source>
        <dbReference type="ARBA" id="ARBA00022692"/>
    </source>
</evidence>
<comment type="subcellular location">
    <subcellularLocation>
        <location evidence="1 7">Cell membrane</location>
        <topology evidence="1 7">Multi-pass membrane protein</topology>
    </subcellularLocation>
</comment>
<evidence type="ECO:0000256" key="1">
    <source>
        <dbReference type="ARBA" id="ARBA00004651"/>
    </source>
</evidence>
<dbReference type="Proteomes" id="UP000198397">
    <property type="component" value="Unassembled WGS sequence"/>
</dbReference>
<dbReference type="InterPro" id="IPR005769">
    <property type="entry name" value="PhnE/PtxC"/>
</dbReference>
<sequence>MMATIDTDGDAYTNPTWERYDRRTRLIRFFALLGALVLTIVSYQALAVRYEYVRTAPENMGNLIERMYPPDLAYSSTIVEPMIATVNIAVVGTLFAILMALPVAYIGAENTTPNRSTYALGKVIIAASRSVHSLIWALVFVIMFGGGVLAGILAITFRSIGFIAKLLAEEIEEINHAPIEAIQATGGNTLDVLIYGIVPQVKAAFVGIAVYRWDINVREATVIGLVGAGGIGVELNNRINAFDWQAVLTILLAILVVVLVSEGVSAYSRKKIR</sequence>
<dbReference type="PANTHER" id="PTHR30043:SF1">
    <property type="entry name" value="ABC TRANSPORT SYSTEM PERMEASE PROTEIN P69"/>
    <property type="match status" value="1"/>
</dbReference>
<evidence type="ECO:0000256" key="7">
    <source>
        <dbReference type="RuleBase" id="RU363032"/>
    </source>
</evidence>
<keyword evidence="3" id="KW-1003">Cell membrane</keyword>
<dbReference type="PANTHER" id="PTHR30043">
    <property type="entry name" value="PHOSPHONATES TRANSPORT SYSTEM PERMEASE PROTEIN"/>
    <property type="match status" value="1"/>
</dbReference>
<proteinExistence type="inferred from homology"/>
<organism evidence="9 10">
    <name type="scientific">Halorubrum vacuolatum</name>
    <name type="common">Natronobacterium vacuolatum</name>
    <dbReference type="NCBI Taxonomy" id="63740"/>
    <lineage>
        <taxon>Archaea</taxon>
        <taxon>Methanobacteriati</taxon>
        <taxon>Methanobacteriota</taxon>
        <taxon>Stenosarchaea group</taxon>
        <taxon>Halobacteria</taxon>
        <taxon>Halobacteriales</taxon>
        <taxon>Haloferacaceae</taxon>
        <taxon>Halorubrum</taxon>
    </lineage>
</organism>
<feature type="transmembrane region" description="Helical" evidence="7">
    <location>
        <begin position="26"/>
        <end position="46"/>
    </location>
</feature>
<feature type="domain" description="ABC transmembrane type-1" evidence="8">
    <location>
        <begin position="82"/>
        <end position="265"/>
    </location>
</feature>
<protein>
    <submittedName>
        <fullName evidence="9">Phosphonate transport system permease protein</fullName>
    </submittedName>
</protein>
<keyword evidence="10" id="KW-1185">Reference proteome</keyword>
<dbReference type="GO" id="GO:0005886">
    <property type="term" value="C:plasma membrane"/>
    <property type="evidence" value="ECO:0007669"/>
    <property type="project" value="UniProtKB-SubCell"/>
</dbReference>
<dbReference type="SUPFAM" id="SSF161098">
    <property type="entry name" value="MetI-like"/>
    <property type="match status" value="1"/>
</dbReference>
<feature type="transmembrane region" description="Helical" evidence="7">
    <location>
        <begin position="134"/>
        <end position="157"/>
    </location>
</feature>
<evidence type="ECO:0000256" key="6">
    <source>
        <dbReference type="ARBA" id="ARBA00023136"/>
    </source>
</evidence>
<keyword evidence="4 7" id="KW-0812">Transmembrane</keyword>
<evidence type="ECO:0000256" key="5">
    <source>
        <dbReference type="ARBA" id="ARBA00022989"/>
    </source>
</evidence>
<evidence type="ECO:0000313" key="10">
    <source>
        <dbReference type="Proteomes" id="UP000198397"/>
    </source>
</evidence>
<evidence type="ECO:0000259" key="8">
    <source>
        <dbReference type="PROSITE" id="PS50928"/>
    </source>
</evidence>
<keyword evidence="6 7" id="KW-0472">Membrane</keyword>
<dbReference type="InterPro" id="IPR035906">
    <property type="entry name" value="MetI-like_sf"/>
</dbReference>
<gene>
    <name evidence="9" type="ORF">SAMN06264855_101409</name>
</gene>
<keyword evidence="5 7" id="KW-1133">Transmembrane helix</keyword>
<dbReference type="PROSITE" id="PS50928">
    <property type="entry name" value="ABC_TM1"/>
    <property type="match status" value="1"/>
</dbReference>
<dbReference type="Pfam" id="PF00528">
    <property type="entry name" value="BPD_transp_1"/>
    <property type="match status" value="1"/>
</dbReference>
<keyword evidence="2 7" id="KW-0813">Transport</keyword>
<evidence type="ECO:0000256" key="3">
    <source>
        <dbReference type="ARBA" id="ARBA00022475"/>
    </source>
</evidence>
<reference evidence="9 10" key="1">
    <citation type="submission" date="2017-06" db="EMBL/GenBank/DDBJ databases">
        <authorList>
            <person name="Kim H.J."/>
            <person name="Triplett B.A."/>
        </authorList>
    </citation>
    <scope>NUCLEOTIDE SEQUENCE [LARGE SCALE GENOMIC DNA]</scope>
    <source>
        <strain evidence="9 10">DSM 8800</strain>
    </source>
</reference>
<evidence type="ECO:0000256" key="2">
    <source>
        <dbReference type="ARBA" id="ARBA00022448"/>
    </source>
</evidence>
<dbReference type="InterPro" id="IPR000515">
    <property type="entry name" value="MetI-like"/>
</dbReference>
<dbReference type="NCBIfam" id="TIGR01097">
    <property type="entry name" value="PhnE"/>
    <property type="match status" value="1"/>
</dbReference>
<comment type="similarity">
    <text evidence="7">Belongs to the binding-protein-dependent transport system permease family.</text>
</comment>
<dbReference type="GO" id="GO:0015416">
    <property type="term" value="F:ABC-type phosphonate transporter activity"/>
    <property type="evidence" value="ECO:0007669"/>
    <property type="project" value="InterPro"/>
</dbReference>
<feature type="transmembrane region" description="Helical" evidence="7">
    <location>
        <begin position="244"/>
        <end position="267"/>
    </location>
</feature>
<name>A0A238UUN0_HALVU</name>
<dbReference type="EMBL" id="FZNQ01000001">
    <property type="protein sequence ID" value="SNR25832.1"/>
    <property type="molecule type" value="Genomic_DNA"/>
</dbReference>
<dbReference type="Gene3D" id="1.10.3720.10">
    <property type="entry name" value="MetI-like"/>
    <property type="match status" value="1"/>
</dbReference>
<feature type="transmembrane region" description="Helical" evidence="7">
    <location>
        <begin position="82"/>
        <end position="106"/>
    </location>
</feature>
<accession>A0A238UUN0</accession>